<evidence type="ECO:0000313" key="3">
    <source>
        <dbReference type="Proteomes" id="UP000189670"/>
    </source>
</evidence>
<feature type="chain" id="PRO_5012844039" evidence="1">
    <location>
        <begin position="23"/>
        <end position="364"/>
    </location>
</feature>
<dbReference type="EMBL" id="ATBP01000016">
    <property type="protein sequence ID" value="ETR74218.1"/>
    <property type="molecule type" value="Genomic_DNA"/>
</dbReference>
<keyword evidence="1" id="KW-0732">Signal</keyword>
<keyword evidence="2" id="KW-0449">Lipoprotein</keyword>
<name>A0A1V1PHF3_9BACT</name>
<gene>
    <name evidence="2" type="ORF">OMM_00368</name>
</gene>
<protein>
    <submittedName>
        <fullName evidence="2">Lipoprotein</fullName>
    </submittedName>
</protein>
<reference evidence="3" key="1">
    <citation type="submission" date="2012-11" db="EMBL/GenBank/DDBJ databases">
        <authorList>
            <person name="Lucero-Rivera Y.E."/>
            <person name="Tovar-Ramirez D."/>
        </authorList>
    </citation>
    <scope>NUCLEOTIDE SEQUENCE [LARGE SCALE GENOMIC DNA]</scope>
    <source>
        <strain evidence="3">Araruama</strain>
    </source>
</reference>
<feature type="signal peptide" evidence="1">
    <location>
        <begin position="1"/>
        <end position="22"/>
    </location>
</feature>
<evidence type="ECO:0000256" key="1">
    <source>
        <dbReference type="SAM" id="SignalP"/>
    </source>
</evidence>
<dbReference type="Proteomes" id="UP000189670">
    <property type="component" value="Unassembled WGS sequence"/>
</dbReference>
<proteinExistence type="predicted"/>
<evidence type="ECO:0000313" key="2">
    <source>
        <dbReference type="EMBL" id="ETR74218.1"/>
    </source>
</evidence>
<comment type="caution">
    <text evidence="2">The sequence shown here is derived from an EMBL/GenBank/DDBJ whole genome shotgun (WGS) entry which is preliminary data.</text>
</comment>
<sequence>MLNNSYIIFLIALCAICHPCHAILILADTATFGQSIDLGLVEYDKLNEASGLAVSHRYTNVLWSHNDSGDESRIYAMSYRGKHLAAFQLKDIEAIDWEDIACGSGPVTQTSYLYIADIGDNKAQRQTKFIYRLLEPEIKESSPKSIVWITQFDQISYQYSDGMRDAESLLIDSKTLDLYIVSKREEQVGLYKLAYPQSLKTINTAEKMATLPFSWAVAGDLSSNSNELLIKTEQEVYYWKKASGDSISTFFKIPNLTTVPYTQELQGEAICWARQSMGYFTVSEEPWRIENNAAHLTFYPRLTLLDINGDDHFDIADILHCFEYIAEIQPLAGMPVAPDINFNNRLSIEELIYGLQMLIQNMNK</sequence>
<accession>A0A1V1PHF3</accession>
<dbReference type="AlphaFoldDB" id="A0A1V1PHF3"/>
<organism evidence="2 3">
    <name type="scientific">Candidatus Magnetoglobus multicellularis str. Araruama</name>
    <dbReference type="NCBI Taxonomy" id="890399"/>
    <lineage>
        <taxon>Bacteria</taxon>
        <taxon>Pseudomonadati</taxon>
        <taxon>Thermodesulfobacteriota</taxon>
        <taxon>Desulfobacteria</taxon>
        <taxon>Desulfobacterales</taxon>
        <taxon>Desulfobacteraceae</taxon>
        <taxon>Candidatus Magnetoglobus</taxon>
    </lineage>
</organism>